<evidence type="ECO:0000313" key="1">
    <source>
        <dbReference type="EMBL" id="PNT08720.1"/>
    </source>
</evidence>
<proteinExistence type="predicted"/>
<dbReference type="InParanoid" id="A0A2K1Y6R4"/>
<dbReference type="EMBL" id="CM009301">
    <property type="protein sequence ID" value="PNT08720.1"/>
    <property type="molecule type" value="Genomic_DNA"/>
</dbReference>
<organism evidence="1 2">
    <name type="scientific">Populus trichocarpa</name>
    <name type="common">Western balsam poplar</name>
    <name type="synonym">Populus balsamifera subsp. trichocarpa</name>
    <dbReference type="NCBI Taxonomy" id="3694"/>
    <lineage>
        <taxon>Eukaryota</taxon>
        <taxon>Viridiplantae</taxon>
        <taxon>Streptophyta</taxon>
        <taxon>Embryophyta</taxon>
        <taxon>Tracheophyta</taxon>
        <taxon>Spermatophyta</taxon>
        <taxon>Magnoliopsida</taxon>
        <taxon>eudicotyledons</taxon>
        <taxon>Gunneridae</taxon>
        <taxon>Pentapetalae</taxon>
        <taxon>rosids</taxon>
        <taxon>fabids</taxon>
        <taxon>Malpighiales</taxon>
        <taxon>Salicaceae</taxon>
        <taxon>Saliceae</taxon>
        <taxon>Populus</taxon>
    </lineage>
</organism>
<reference evidence="1 2" key="1">
    <citation type="journal article" date="2006" name="Science">
        <title>The genome of black cottonwood, Populus trichocarpa (Torr. &amp; Gray).</title>
        <authorList>
            <person name="Tuskan G.A."/>
            <person name="Difazio S."/>
            <person name="Jansson S."/>
            <person name="Bohlmann J."/>
            <person name="Grigoriev I."/>
            <person name="Hellsten U."/>
            <person name="Putnam N."/>
            <person name="Ralph S."/>
            <person name="Rombauts S."/>
            <person name="Salamov A."/>
            <person name="Schein J."/>
            <person name="Sterck L."/>
            <person name="Aerts A."/>
            <person name="Bhalerao R.R."/>
            <person name="Bhalerao R.P."/>
            <person name="Blaudez D."/>
            <person name="Boerjan W."/>
            <person name="Brun A."/>
            <person name="Brunner A."/>
            <person name="Busov V."/>
            <person name="Campbell M."/>
            <person name="Carlson J."/>
            <person name="Chalot M."/>
            <person name="Chapman J."/>
            <person name="Chen G.L."/>
            <person name="Cooper D."/>
            <person name="Coutinho P.M."/>
            <person name="Couturier J."/>
            <person name="Covert S."/>
            <person name="Cronk Q."/>
            <person name="Cunningham R."/>
            <person name="Davis J."/>
            <person name="Degroeve S."/>
            <person name="Dejardin A."/>
            <person name="Depamphilis C."/>
            <person name="Detter J."/>
            <person name="Dirks B."/>
            <person name="Dubchak I."/>
            <person name="Duplessis S."/>
            <person name="Ehlting J."/>
            <person name="Ellis B."/>
            <person name="Gendler K."/>
            <person name="Goodstein D."/>
            <person name="Gribskov M."/>
            <person name="Grimwood J."/>
            <person name="Groover A."/>
            <person name="Gunter L."/>
            <person name="Hamberger B."/>
            <person name="Heinze B."/>
            <person name="Helariutta Y."/>
            <person name="Henrissat B."/>
            <person name="Holligan D."/>
            <person name="Holt R."/>
            <person name="Huang W."/>
            <person name="Islam-Faridi N."/>
            <person name="Jones S."/>
            <person name="Jones-Rhoades M."/>
            <person name="Jorgensen R."/>
            <person name="Joshi C."/>
            <person name="Kangasjarvi J."/>
            <person name="Karlsson J."/>
            <person name="Kelleher C."/>
            <person name="Kirkpatrick R."/>
            <person name="Kirst M."/>
            <person name="Kohler A."/>
            <person name="Kalluri U."/>
            <person name="Larimer F."/>
            <person name="Leebens-Mack J."/>
            <person name="Leple J.C."/>
            <person name="Locascio P."/>
            <person name="Lou Y."/>
            <person name="Lucas S."/>
            <person name="Martin F."/>
            <person name="Montanini B."/>
            <person name="Napoli C."/>
            <person name="Nelson D.R."/>
            <person name="Nelson C."/>
            <person name="Nieminen K."/>
            <person name="Nilsson O."/>
            <person name="Pereda V."/>
            <person name="Peter G."/>
            <person name="Philippe R."/>
            <person name="Pilate G."/>
            <person name="Poliakov A."/>
            <person name="Razumovskaya J."/>
            <person name="Richardson P."/>
            <person name="Rinaldi C."/>
            <person name="Ritland K."/>
            <person name="Rouze P."/>
            <person name="Ryaboy D."/>
            <person name="Schmutz J."/>
            <person name="Schrader J."/>
            <person name="Segerman B."/>
            <person name="Shin H."/>
            <person name="Siddiqui A."/>
            <person name="Sterky F."/>
            <person name="Terry A."/>
            <person name="Tsai C.J."/>
            <person name="Uberbacher E."/>
            <person name="Unneberg P."/>
            <person name="Vahala J."/>
            <person name="Wall K."/>
            <person name="Wessler S."/>
            <person name="Yang G."/>
            <person name="Yin T."/>
            <person name="Douglas C."/>
            <person name="Marra M."/>
            <person name="Sandberg G."/>
            <person name="Van de Peer Y."/>
            <person name="Rokhsar D."/>
        </authorList>
    </citation>
    <scope>NUCLEOTIDE SEQUENCE [LARGE SCALE GENOMIC DNA]</scope>
    <source>
        <strain evidence="2">cv. Nisqually</strain>
    </source>
</reference>
<protein>
    <submittedName>
        <fullName evidence="1">Uncharacterized protein</fullName>
    </submittedName>
</protein>
<gene>
    <name evidence="1" type="ORF">POPTR_012G003800</name>
</gene>
<name>A0A2K1Y6R4_POPTR</name>
<evidence type="ECO:0000313" key="2">
    <source>
        <dbReference type="Proteomes" id="UP000006729"/>
    </source>
</evidence>
<dbReference type="AlphaFoldDB" id="A0A2K1Y6R4"/>
<dbReference type="Proteomes" id="UP000006729">
    <property type="component" value="Chromosome 12"/>
</dbReference>
<sequence length="106" mass="12410">MHLPLSLQKFILERMKNSSRIVQTKQGSDDVIFFASSWRLLKDNPNEIYKEVRSAKSSIQVVLNLSPRKNMLFSIFVHYPFLYLIEVSFSNKQKTSHKKLGNFMLS</sequence>
<accession>A0A2K1Y6R4</accession>
<keyword evidence="2" id="KW-1185">Reference proteome</keyword>